<dbReference type="EnsemblPlants" id="PNT64111">
    <property type="protein sequence ID" value="PNT64111"/>
    <property type="gene ID" value="BRADI_4g24573v3"/>
</dbReference>
<organism evidence="1">
    <name type="scientific">Brachypodium distachyon</name>
    <name type="common">Purple false brome</name>
    <name type="synonym">Trachynia distachya</name>
    <dbReference type="NCBI Taxonomy" id="15368"/>
    <lineage>
        <taxon>Eukaryota</taxon>
        <taxon>Viridiplantae</taxon>
        <taxon>Streptophyta</taxon>
        <taxon>Embryophyta</taxon>
        <taxon>Tracheophyta</taxon>
        <taxon>Spermatophyta</taxon>
        <taxon>Magnoliopsida</taxon>
        <taxon>Liliopsida</taxon>
        <taxon>Poales</taxon>
        <taxon>Poaceae</taxon>
        <taxon>BOP clade</taxon>
        <taxon>Pooideae</taxon>
        <taxon>Stipodae</taxon>
        <taxon>Brachypodieae</taxon>
        <taxon>Brachypodium</taxon>
    </lineage>
</organism>
<protein>
    <submittedName>
        <fullName evidence="1 2">Uncharacterized protein</fullName>
    </submittedName>
</protein>
<dbReference type="AlphaFoldDB" id="A0A2K2CQ10"/>
<gene>
    <name evidence="1" type="ORF">BRADI_4g24573v3</name>
</gene>
<dbReference type="Gramene" id="PNT64111">
    <property type="protein sequence ID" value="PNT64111"/>
    <property type="gene ID" value="BRADI_4g24573v3"/>
</dbReference>
<name>A0A2K2CQ10_BRADI</name>
<evidence type="ECO:0000313" key="1">
    <source>
        <dbReference type="EMBL" id="PNT64111.1"/>
    </source>
</evidence>
<dbReference type="EMBL" id="CM000883">
    <property type="protein sequence ID" value="PNT64111.1"/>
    <property type="molecule type" value="Genomic_DNA"/>
</dbReference>
<reference evidence="2" key="3">
    <citation type="submission" date="2018-08" db="UniProtKB">
        <authorList>
            <consortium name="EnsemblPlants"/>
        </authorList>
    </citation>
    <scope>IDENTIFICATION</scope>
    <source>
        <strain evidence="2">cv. Bd21</strain>
    </source>
</reference>
<reference evidence="1 2" key="1">
    <citation type="journal article" date="2010" name="Nature">
        <title>Genome sequencing and analysis of the model grass Brachypodium distachyon.</title>
        <authorList>
            <consortium name="International Brachypodium Initiative"/>
        </authorList>
    </citation>
    <scope>NUCLEOTIDE SEQUENCE [LARGE SCALE GENOMIC DNA]</scope>
    <source>
        <strain evidence="1 2">Bd21</strain>
    </source>
</reference>
<evidence type="ECO:0000313" key="3">
    <source>
        <dbReference type="Proteomes" id="UP000008810"/>
    </source>
</evidence>
<reference evidence="1" key="2">
    <citation type="submission" date="2017-06" db="EMBL/GenBank/DDBJ databases">
        <title>WGS assembly of Brachypodium distachyon.</title>
        <authorList>
            <consortium name="The International Brachypodium Initiative"/>
            <person name="Lucas S."/>
            <person name="Harmon-Smith M."/>
            <person name="Lail K."/>
            <person name="Tice H."/>
            <person name="Grimwood J."/>
            <person name="Bruce D."/>
            <person name="Barry K."/>
            <person name="Shu S."/>
            <person name="Lindquist E."/>
            <person name="Wang M."/>
            <person name="Pitluck S."/>
            <person name="Vogel J.P."/>
            <person name="Garvin D.F."/>
            <person name="Mockler T.C."/>
            <person name="Schmutz J."/>
            <person name="Rokhsar D."/>
            <person name="Bevan M.W."/>
        </authorList>
    </citation>
    <scope>NUCLEOTIDE SEQUENCE</scope>
    <source>
        <strain evidence="1">Bd21</strain>
    </source>
</reference>
<proteinExistence type="predicted"/>
<accession>A0A2K2CQ10</accession>
<keyword evidence="3" id="KW-1185">Reference proteome</keyword>
<evidence type="ECO:0000313" key="2">
    <source>
        <dbReference type="EnsemblPlants" id="PNT64111"/>
    </source>
</evidence>
<dbReference type="InParanoid" id="A0A2K2CQ10"/>
<dbReference type="Proteomes" id="UP000008810">
    <property type="component" value="Chromosome 4"/>
</dbReference>
<sequence length="41" mass="4640">MQLTALRGAIGLKNFLIIRILQLQQVTRKIALTTKKKSNCN</sequence>